<comment type="caution">
    <text evidence="2">The sequence shown here is derived from an EMBL/GenBank/DDBJ whole genome shotgun (WGS) entry which is preliminary data.</text>
</comment>
<keyword evidence="3" id="KW-1185">Reference proteome</keyword>
<gene>
    <name evidence="2" type="ORF">CCMA1212_004111</name>
</gene>
<evidence type="ECO:0000313" key="2">
    <source>
        <dbReference type="EMBL" id="TFB03863.1"/>
    </source>
</evidence>
<feature type="region of interest" description="Disordered" evidence="1">
    <location>
        <begin position="1"/>
        <end position="22"/>
    </location>
</feature>
<organism evidence="2 3">
    <name type="scientific">Trichoderma ghanense</name>
    <dbReference type="NCBI Taxonomy" id="65468"/>
    <lineage>
        <taxon>Eukaryota</taxon>
        <taxon>Fungi</taxon>
        <taxon>Dikarya</taxon>
        <taxon>Ascomycota</taxon>
        <taxon>Pezizomycotina</taxon>
        <taxon>Sordariomycetes</taxon>
        <taxon>Hypocreomycetidae</taxon>
        <taxon>Hypocreales</taxon>
        <taxon>Hypocreaceae</taxon>
        <taxon>Trichoderma</taxon>
    </lineage>
</organism>
<dbReference type="GeneID" id="300575879"/>
<reference evidence="2 3" key="1">
    <citation type="submission" date="2018-01" db="EMBL/GenBank/DDBJ databases">
        <title>Genome characterization of the sugarcane-associated fungus Trichoderma ghanense CCMA-1212 and their application in lignocelulose bioconversion.</title>
        <authorList>
            <person name="Steindorff A.S."/>
            <person name="Mendes T.D."/>
            <person name="Vilela E.S.D."/>
            <person name="Rodrigues D.S."/>
            <person name="Formighieri E.F."/>
            <person name="Melo I.S."/>
            <person name="Favaro L.C.L."/>
        </authorList>
    </citation>
    <scope>NUCLEOTIDE SEQUENCE [LARGE SCALE GENOMIC DNA]</scope>
    <source>
        <strain evidence="2 3">CCMA-1212</strain>
    </source>
</reference>
<proteinExistence type="predicted"/>
<evidence type="ECO:0000256" key="1">
    <source>
        <dbReference type="SAM" id="MobiDB-lite"/>
    </source>
</evidence>
<dbReference type="Proteomes" id="UP001642720">
    <property type="component" value="Unassembled WGS sequence"/>
</dbReference>
<feature type="compositionally biased region" description="Basic and acidic residues" evidence="1">
    <location>
        <begin position="59"/>
        <end position="81"/>
    </location>
</feature>
<name>A0ABY2H6K1_9HYPO</name>
<feature type="region of interest" description="Disordered" evidence="1">
    <location>
        <begin position="56"/>
        <end position="81"/>
    </location>
</feature>
<accession>A0ABY2H6K1</accession>
<evidence type="ECO:0000313" key="3">
    <source>
        <dbReference type="Proteomes" id="UP001642720"/>
    </source>
</evidence>
<protein>
    <submittedName>
        <fullName evidence="2">Uncharacterized protein</fullName>
    </submittedName>
</protein>
<sequence>MPRVAGLRLADKSNPASRAPLASRGVGSVPACAIEYLLWLVCVVCPARDDADNAADSQLMRETDGRQLGRRNEEVGGKRPTREATMLSARRNRAPASSAAHYRRFWAEPGAVVLAVGALLSKQARRHTPLRGQHCLLHLAGGCGGLQWRREMRGTGTCWRAGVESFGCFKLRQPGLHLHLHLQGGEWRPDVNSASVSTCIHLHPSNGSLAQSYKYKDITRAINFSCLCSARREKSTDIPSSTPPSLWGEAVEMLPGLLCVLDQG</sequence>
<dbReference type="RefSeq" id="XP_073560064.1">
    <property type="nucleotide sequence ID" value="XM_073701429.1"/>
</dbReference>
<dbReference type="EMBL" id="PPTA01000004">
    <property type="protein sequence ID" value="TFB03863.1"/>
    <property type="molecule type" value="Genomic_DNA"/>
</dbReference>